<sequence>MDCSITSCLLNCKNKVCAEVNIPFRQKHMLRHVA</sequence>
<proteinExistence type="predicted"/>
<name>A0A0E9UF10_ANGAN</name>
<reference evidence="1" key="1">
    <citation type="submission" date="2014-11" db="EMBL/GenBank/DDBJ databases">
        <authorList>
            <person name="Amaro Gonzalez C."/>
        </authorList>
    </citation>
    <scope>NUCLEOTIDE SEQUENCE</scope>
</reference>
<dbReference type="AlphaFoldDB" id="A0A0E9UF10"/>
<organism evidence="1">
    <name type="scientific">Anguilla anguilla</name>
    <name type="common">European freshwater eel</name>
    <name type="synonym">Muraena anguilla</name>
    <dbReference type="NCBI Taxonomy" id="7936"/>
    <lineage>
        <taxon>Eukaryota</taxon>
        <taxon>Metazoa</taxon>
        <taxon>Chordata</taxon>
        <taxon>Craniata</taxon>
        <taxon>Vertebrata</taxon>
        <taxon>Euteleostomi</taxon>
        <taxon>Actinopterygii</taxon>
        <taxon>Neopterygii</taxon>
        <taxon>Teleostei</taxon>
        <taxon>Anguilliformes</taxon>
        <taxon>Anguillidae</taxon>
        <taxon>Anguilla</taxon>
    </lineage>
</organism>
<evidence type="ECO:0000313" key="1">
    <source>
        <dbReference type="EMBL" id="JAH64391.1"/>
    </source>
</evidence>
<accession>A0A0E9UF10</accession>
<reference evidence="1" key="2">
    <citation type="journal article" date="2015" name="Fish Shellfish Immunol.">
        <title>Early steps in the European eel (Anguilla anguilla)-Vibrio vulnificus interaction in the gills: Role of the RtxA13 toxin.</title>
        <authorList>
            <person name="Callol A."/>
            <person name="Pajuelo D."/>
            <person name="Ebbesson L."/>
            <person name="Teles M."/>
            <person name="MacKenzie S."/>
            <person name="Amaro C."/>
        </authorList>
    </citation>
    <scope>NUCLEOTIDE SEQUENCE</scope>
</reference>
<dbReference type="EMBL" id="GBXM01044186">
    <property type="protein sequence ID" value="JAH64391.1"/>
    <property type="molecule type" value="Transcribed_RNA"/>
</dbReference>
<protein>
    <submittedName>
        <fullName evidence="1">Uncharacterized protein</fullName>
    </submittedName>
</protein>